<feature type="region of interest" description="Disordered" evidence="1">
    <location>
        <begin position="530"/>
        <end position="650"/>
    </location>
</feature>
<feature type="compositionally biased region" description="Low complexity" evidence="1">
    <location>
        <begin position="530"/>
        <end position="542"/>
    </location>
</feature>
<proteinExistence type="predicted"/>
<name>A0A0G4GK22_VITBC</name>
<feature type="compositionally biased region" description="Basic and acidic residues" evidence="1">
    <location>
        <begin position="545"/>
        <end position="557"/>
    </location>
</feature>
<dbReference type="Proteomes" id="UP000041254">
    <property type="component" value="Unassembled WGS sequence"/>
</dbReference>
<feature type="compositionally biased region" description="Basic and acidic residues" evidence="1">
    <location>
        <begin position="296"/>
        <end position="308"/>
    </location>
</feature>
<feature type="compositionally biased region" description="Basic and acidic residues" evidence="1">
    <location>
        <begin position="626"/>
        <end position="640"/>
    </location>
</feature>
<feature type="region of interest" description="Disordered" evidence="1">
    <location>
        <begin position="1"/>
        <end position="34"/>
    </location>
</feature>
<feature type="compositionally biased region" description="Low complexity" evidence="1">
    <location>
        <begin position="281"/>
        <end position="291"/>
    </location>
</feature>
<reference evidence="2 3" key="1">
    <citation type="submission" date="2014-11" db="EMBL/GenBank/DDBJ databases">
        <authorList>
            <person name="Zhu J."/>
            <person name="Qi W."/>
            <person name="Song R."/>
        </authorList>
    </citation>
    <scope>NUCLEOTIDE SEQUENCE [LARGE SCALE GENOMIC DNA]</scope>
</reference>
<evidence type="ECO:0000256" key="1">
    <source>
        <dbReference type="SAM" id="MobiDB-lite"/>
    </source>
</evidence>
<keyword evidence="3" id="KW-1185">Reference proteome</keyword>
<evidence type="ECO:0000313" key="3">
    <source>
        <dbReference type="Proteomes" id="UP000041254"/>
    </source>
</evidence>
<feature type="compositionally biased region" description="Pro residues" evidence="1">
    <location>
        <begin position="103"/>
        <end position="120"/>
    </location>
</feature>
<feature type="region of interest" description="Disordered" evidence="1">
    <location>
        <begin position="198"/>
        <end position="250"/>
    </location>
</feature>
<evidence type="ECO:0000313" key="2">
    <source>
        <dbReference type="EMBL" id="CEM30255.1"/>
    </source>
</evidence>
<protein>
    <submittedName>
        <fullName evidence="2">Uncharacterized protein</fullName>
    </submittedName>
</protein>
<dbReference type="InParanoid" id="A0A0G4GK22"/>
<dbReference type="EMBL" id="CDMY01000693">
    <property type="protein sequence ID" value="CEM30255.1"/>
    <property type="molecule type" value="Genomic_DNA"/>
</dbReference>
<dbReference type="VEuPathDB" id="CryptoDB:Vbra_22782"/>
<sequence>MRARGDARSLPRRHAQTGQATAAVPADIDDDGSMGSYDDFTKSFPEDVFLLDVDQDNLDSRPRHATPEAAAFPQLPTLLLHALRNLKSISTAEHWATTGALPSPLPPPSQSTPPPTPFPGPKHRNPLFWADFDYADTTETGKSAIPPEHLTQTSIVEELLASPQSAAKAELEGMILERLSEQASSDLLLYQDARPEQQQDLAAAAKQPQDDTRALPDVPVQPTGTQRTSLLPSPAVSLAHSTIPPTQSSSLLDEHQLPMRPAAHAPSCPCASSADPPFLLLPSSLRTLPRPQLTGDSRDRRDESHDNTKLMLPDAIPREHRYGRVLSPCARDSSTDASDDRQSGGQTDDSGSKDQGAAGMGGGFGASAAKAELEGMILERLSEQASSDLLLYQDARPEQQQDLAAAAKQPQDDTRALPDVPVPATSQTTTLTSFATKMPAQSNSRTSRLRQSSHKTTPGRCSDVPVPQVQPTGTQRTSLLPSPALSLAHSTIPPNQSSSLLDEHQLPMRLAAHAPSCPCASSADPPFLLLPSSLRPLPRPQLTGDSRDRRDESHDNTKLMLPDAIPRDHRYGRVLSPCARDSSTDASDDRQSGGQTDDSGSKDQGAAGMGGGFGAVHIWPRQPWRVGREQPGEPQRHGGERQQCSGGHEE</sequence>
<organism evidence="2 3">
    <name type="scientific">Vitrella brassicaformis (strain CCMP3155)</name>
    <dbReference type="NCBI Taxonomy" id="1169540"/>
    <lineage>
        <taxon>Eukaryota</taxon>
        <taxon>Sar</taxon>
        <taxon>Alveolata</taxon>
        <taxon>Colpodellida</taxon>
        <taxon>Vitrellaceae</taxon>
        <taxon>Vitrella</taxon>
    </lineage>
</organism>
<accession>A0A0G4GK22</accession>
<feature type="region of interest" description="Disordered" evidence="1">
    <location>
        <begin position="97"/>
        <end position="125"/>
    </location>
</feature>
<feature type="compositionally biased region" description="Low complexity" evidence="1">
    <location>
        <begin position="424"/>
        <end position="436"/>
    </location>
</feature>
<dbReference type="AlphaFoldDB" id="A0A0G4GK22"/>
<feature type="compositionally biased region" description="Polar residues" evidence="1">
    <location>
        <begin position="239"/>
        <end position="250"/>
    </location>
</feature>
<feature type="compositionally biased region" description="Polar residues" evidence="1">
    <location>
        <begin position="222"/>
        <end position="231"/>
    </location>
</feature>
<gene>
    <name evidence="2" type="ORF">Vbra_22782</name>
</gene>
<feature type="region of interest" description="Disordered" evidence="1">
    <location>
        <begin position="400"/>
        <end position="480"/>
    </location>
</feature>
<feature type="region of interest" description="Disordered" evidence="1">
    <location>
        <begin position="281"/>
        <end position="365"/>
    </location>
</feature>